<gene>
    <name evidence="2" type="primary">pulA_3</name>
    <name evidence="2" type="ORF">NCTC5050_06523</name>
</gene>
<name>A0A378C0P1_KLEPO</name>
<keyword evidence="2" id="KW-0326">Glycosidase</keyword>
<evidence type="ECO:0000313" key="3">
    <source>
        <dbReference type="Proteomes" id="UP000255382"/>
    </source>
</evidence>
<dbReference type="Proteomes" id="UP000255382">
    <property type="component" value="Unassembled WGS sequence"/>
</dbReference>
<reference evidence="2 3" key="1">
    <citation type="submission" date="2018-06" db="EMBL/GenBank/DDBJ databases">
        <authorList>
            <consortium name="Pathogen Informatics"/>
            <person name="Doyle S."/>
        </authorList>
    </citation>
    <scope>NUCLEOTIDE SEQUENCE [LARGE SCALE GENOMIC DNA]</scope>
    <source>
        <strain evidence="2 3">NCTC5050</strain>
    </source>
</reference>
<dbReference type="Gene3D" id="3.20.20.80">
    <property type="entry name" value="Glycosidases"/>
    <property type="match status" value="1"/>
</dbReference>
<organism evidence="2 3">
    <name type="scientific">Klebsiella pneumoniae subsp. ozaenae</name>
    <dbReference type="NCBI Taxonomy" id="574"/>
    <lineage>
        <taxon>Bacteria</taxon>
        <taxon>Pseudomonadati</taxon>
        <taxon>Pseudomonadota</taxon>
        <taxon>Gammaproteobacteria</taxon>
        <taxon>Enterobacterales</taxon>
        <taxon>Enterobacteriaceae</taxon>
        <taxon>Klebsiella/Raoultella group</taxon>
        <taxon>Klebsiella</taxon>
        <taxon>Klebsiella pneumoniae complex</taxon>
    </lineage>
</organism>
<proteinExistence type="predicted"/>
<keyword evidence="2" id="KW-0378">Hydrolase</keyword>
<dbReference type="EC" id="3.2.1.41" evidence="2"/>
<keyword evidence="3" id="KW-1185">Reference proteome</keyword>
<protein>
    <submittedName>
        <fullName evidence="2">Pullulanase</fullName>
        <ecNumber evidence="2">3.2.1.41</ecNumber>
    </submittedName>
</protein>
<sequence>MKLPPQINLKGTGIGTFSDRLRDAVRGGGPFDSGDALRQNQGVGSGPAFCRMS</sequence>
<dbReference type="AlphaFoldDB" id="A0A378C0P1"/>
<accession>A0A378C0P1</accession>
<evidence type="ECO:0000256" key="1">
    <source>
        <dbReference type="SAM" id="MobiDB-lite"/>
    </source>
</evidence>
<feature type="region of interest" description="Disordered" evidence="1">
    <location>
        <begin position="30"/>
        <end position="53"/>
    </location>
</feature>
<evidence type="ECO:0000313" key="2">
    <source>
        <dbReference type="EMBL" id="STV58154.1"/>
    </source>
</evidence>
<dbReference type="GO" id="GO:0051060">
    <property type="term" value="F:pullulanase activity"/>
    <property type="evidence" value="ECO:0007669"/>
    <property type="project" value="UniProtKB-EC"/>
</dbReference>
<dbReference type="EMBL" id="UGLZ01000005">
    <property type="protein sequence ID" value="STV58154.1"/>
    <property type="molecule type" value="Genomic_DNA"/>
</dbReference>